<feature type="region of interest" description="Disordered" evidence="3">
    <location>
        <begin position="117"/>
        <end position="150"/>
    </location>
</feature>
<proteinExistence type="predicted"/>
<evidence type="ECO:0000256" key="1">
    <source>
        <dbReference type="ARBA" id="ARBA00022729"/>
    </source>
</evidence>
<dbReference type="RefSeq" id="WP_275955914.1">
    <property type="nucleotide sequence ID" value="NZ_CP075371.1"/>
</dbReference>
<gene>
    <name evidence="5" type="primary">rpf2_1</name>
    <name evidence="5" type="ORF">ENKNEFLB_03981</name>
</gene>
<keyword evidence="1" id="KW-0732">Signal</keyword>
<protein>
    <submittedName>
        <fullName evidence="5">Resuscitation-promoting factor Rpf2</fullName>
        <ecNumber evidence="5">3.-.-.-</ecNumber>
    </submittedName>
</protein>
<dbReference type="EC" id="3.-.-.-" evidence="5"/>
<evidence type="ECO:0000256" key="2">
    <source>
        <dbReference type="ARBA" id="ARBA00022801"/>
    </source>
</evidence>
<dbReference type="GO" id="GO:0016787">
    <property type="term" value="F:hydrolase activity"/>
    <property type="evidence" value="ECO:0007669"/>
    <property type="project" value="UniProtKB-KW"/>
</dbReference>
<evidence type="ECO:0000256" key="3">
    <source>
        <dbReference type="SAM" id="MobiDB-lite"/>
    </source>
</evidence>
<organism evidence="5 6">
    <name type="scientific">Nocardioides aquaticus</name>
    <dbReference type="NCBI Taxonomy" id="160826"/>
    <lineage>
        <taxon>Bacteria</taxon>
        <taxon>Bacillati</taxon>
        <taxon>Actinomycetota</taxon>
        <taxon>Actinomycetes</taxon>
        <taxon>Propionibacteriales</taxon>
        <taxon>Nocardioidaceae</taxon>
        <taxon>Nocardioides</taxon>
    </lineage>
</organism>
<dbReference type="InterPro" id="IPR011098">
    <property type="entry name" value="G5_dom"/>
</dbReference>
<evidence type="ECO:0000259" key="4">
    <source>
        <dbReference type="PROSITE" id="PS51109"/>
    </source>
</evidence>
<dbReference type="Proteomes" id="UP000679307">
    <property type="component" value="Chromosome"/>
</dbReference>
<dbReference type="Pfam" id="PF06737">
    <property type="entry name" value="Transglycosylas"/>
    <property type="match status" value="1"/>
</dbReference>
<accession>A0ABX8EPA1</accession>
<keyword evidence="6" id="KW-1185">Reference proteome</keyword>
<dbReference type="SMART" id="SM01208">
    <property type="entry name" value="G5"/>
    <property type="match status" value="1"/>
</dbReference>
<dbReference type="Pfam" id="PF07501">
    <property type="entry name" value="G5"/>
    <property type="match status" value="1"/>
</dbReference>
<evidence type="ECO:0000313" key="6">
    <source>
        <dbReference type="Proteomes" id="UP000679307"/>
    </source>
</evidence>
<dbReference type="PROSITE" id="PS51109">
    <property type="entry name" value="G5"/>
    <property type="match status" value="1"/>
</dbReference>
<dbReference type="CDD" id="cd13925">
    <property type="entry name" value="RPF"/>
    <property type="match status" value="1"/>
</dbReference>
<name>A0ABX8EPA1_9ACTN</name>
<evidence type="ECO:0000313" key="5">
    <source>
        <dbReference type="EMBL" id="QVT81571.1"/>
    </source>
</evidence>
<feature type="domain" description="G5" evidence="4">
    <location>
        <begin position="43"/>
        <end position="124"/>
    </location>
</feature>
<keyword evidence="2 5" id="KW-0378">Hydrolase</keyword>
<feature type="compositionally biased region" description="Low complexity" evidence="3">
    <location>
        <begin position="132"/>
        <end position="143"/>
    </location>
</feature>
<feature type="region of interest" description="Disordered" evidence="3">
    <location>
        <begin position="54"/>
        <end position="77"/>
    </location>
</feature>
<sequence length="230" mass="24495">MTKKLTVLRVSDALEQMKVDVDKTDEVSPKPGRVLEDGDKIVFTDVRVATERDRDQVIEAGTTQRDDPEALEGETSTVRAAQDGVRDVTYRVVYRNGEEDARKVVSSSVVREPVTGIVAVGTREPEPEPEPEAASSPAAPSAPTSNFAGGSTVWDQLAQCESGGNWAINTGNGYYGGLQFNLGTWQSYGGTGLPSANSRETQIAVAERLRAATGGYGSWPSCSSSLGLPQ</sequence>
<dbReference type="EMBL" id="CP075371">
    <property type="protein sequence ID" value="QVT81571.1"/>
    <property type="molecule type" value="Genomic_DNA"/>
</dbReference>
<dbReference type="InterPro" id="IPR010618">
    <property type="entry name" value="RPF"/>
</dbReference>
<reference evidence="5 6" key="1">
    <citation type="submission" date="2021-05" db="EMBL/GenBank/DDBJ databases">
        <title>Complete genome of Nocardioides aquaticus KCTC 9944T isolated from meromictic and hypersaline Ekho Lake, Antarctica.</title>
        <authorList>
            <person name="Hwang K."/>
            <person name="Kim K.M."/>
            <person name="Choe H."/>
        </authorList>
    </citation>
    <scope>NUCLEOTIDE SEQUENCE [LARGE SCALE GENOMIC DNA]</scope>
    <source>
        <strain evidence="5 6">KCTC 9944</strain>
    </source>
</reference>